<dbReference type="GO" id="GO:0006412">
    <property type="term" value="P:translation"/>
    <property type="evidence" value="ECO:0007669"/>
    <property type="project" value="InterPro"/>
</dbReference>
<dbReference type="PANTHER" id="PTHR11759">
    <property type="entry name" value="40S RIBOSOMAL PROTEIN S14/30S RIBOSOMAL PROTEIN S11"/>
    <property type="match status" value="1"/>
</dbReference>
<dbReference type="Pfam" id="PF00411">
    <property type="entry name" value="Ribosomal_S11"/>
    <property type="match status" value="1"/>
</dbReference>
<evidence type="ECO:0000256" key="2">
    <source>
        <dbReference type="ARBA" id="ARBA00022980"/>
    </source>
</evidence>
<dbReference type="SUPFAM" id="SSF53137">
    <property type="entry name" value="Translational machinery components"/>
    <property type="match status" value="1"/>
</dbReference>
<dbReference type="GO" id="GO:1990904">
    <property type="term" value="C:ribonucleoprotein complex"/>
    <property type="evidence" value="ECO:0007669"/>
    <property type="project" value="UniProtKB-KW"/>
</dbReference>
<dbReference type="InterPro" id="IPR001971">
    <property type="entry name" value="Ribosomal_uS11"/>
</dbReference>
<keyword evidence="2 4" id="KW-0689">Ribosomal protein</keyword>
<protein>
    <submittedName>
        <fullName evidence="4">28S ribosomal protein S11,mitochondrial</fullName>
    </submittedName>
</protein>
<reference evidence="4" key="1">
    <citation type="journal article" date="2013" name="Genome Biol. Evol.">
        <title>Punctuated emergences of genetic and phenotypic innovations in eumetazoan, bilaterian, euteleostome, and hominidae ancestors.</title>
        <authorList>
            <person name="Wenger Y."/>
            <person name="Galliot B."/>
        </authorList>
    </citation>
    <scope>NUCLEOTIDE SEQUENCE</scope>
    <source>
        <tissue evidence="4">Whole animals</tissue>
    </source>
</reference>
<organism evidence="4">
    <name type="scientific">Hydra vulgaris</name>
    <name type="common">Hydra</name>
    <name type="synonym">Hydra attenuata</name>
    <dbReference type="NCBI Taxonomy" id="6087"/>
    <lineage>
        <taxon>Eukaryota</taxon>
        <taxon>Metazoa</taxon>
        <taxon>Cnidaria</taxon>
        <taxon>Hydrozoa</taxon>
        <taxon>Hydroidolina</taxon>
        <taxon>Anthoathecata</taxon>
        <taxon>Aplanulata</taxon>
        <taxon>Hydridae</taxon>
        <taxon>Hydra</taxon>
    </lineage>
</organism>
<proteinExistence type="evidence at transcript level"/>
<dbReference type="OrthoDB" id="1654884at2759"/>
<comment type="similarity">
    <text evidence="1">Belongs to the universal ribosomal protein uS11 family.</text>
</comment>
<dbReference type="InterPro" id="IPR036967">
    <property type="entry name" value="Ribosomal_uS11_sf"/>
</dbReference>
<accession>T2MDV8</accession>
<dbReference type="EMBL" id="HAAD01004226">
    <property type="protein sequence ID" value="CDG70458.1"/>
    <property type="molecule type" value="mRNA"/>
</dbReference>
<evidence type="ECO:0000256" key="3">
    <source>
        <dbReference type="ARBA" id="ARBA00023274"/>
    </source>
</evidence>
<dbReference type="GO" id="GO:0005840">
    <property type="term" value="C:ribosome"/>
    <property type="evidence" value="ECO:0007669"/>
    <property type="project" value="UniProtKB-KW"/>
</dbReference>
<feature type="non-terminal residue" evidence="4">
    <location>
        <position position="1"/>
    </location>
</feature>
<sequence>FFNIDSIIMFSTSATGKIVTWFQKNNLNKLFTTFNILNVKAVTPKDVPVKKKSKFPTSNLVTKPETEFSDLPIVIVKATYNNTLCYLTDHKGITATWTSAGIEGFKNSKRGTNYAGKVAAESLAKKANDLGVNKVRLKVRGMGPGRMDAVKALASILDVVSITDTTPIPHNGPRPKKQRRL</sequence>
<dbReference type="NCBIfam" id="NF003698">
    <property type="entry name" value="PRK05309.1"/>
    <property type="match status" value="1"/>
</dbReference>
<dbReference type="HAMAP" id="MF_01310">
    <property type="entry name" value="Ribosomal_uS11"/>
    <property type="match status" value="1"/>
</dbReference>
<dbReference type="GO" id="GO:0003735">
    <property type="term" value="F:structural constituent of ribosome"/>
    <property type="evidence" value="ECO:0007669"/>
    <property type="project" value="InterPro"/>
</dbReference>
<evidence type="ECO:0000256" key="1">
    <source>
        <dbReference type="ARBA" id="ARBA00006194"/>
    </source>
</evidence>
<evidence type="ECO:0000313" key="4">
    <source>
        <dbReference type="EMBL" id="CDG70458.1"/>
    </source>
</evidence>
<keyword evidence="3" id="KW-0687">Ribonucleoprotein</keyword>
<dbReference type="AlphaFoldDB" id="T2MDV8"/>
<gene>
    <name evidence="4" type="primary">MRPS11</name>
</gene>
<dbReference type="Gene3D" id="3.30.420.80">
    <property type="entry name" value="Ribosomal protein S11"/>
    <property type="match status" value="1"/>
</dbReference>
<name>T2MDV8_HYDVU</name>